<sequence>MALQLLLNLLQLMVALISSLLFALEGASMAEGGLLVQMHRVRHLGLLSEVGLLHGVCELRVHPLESLLLLLSPHHCLELRVVELHALHHLLLQLLLLLAEQLPLMVLVLLNVELVLLLRWRIHRLCHVRT</sequence>
<evidence type="ECO:0008006" key="4">
    <source>
        <dbReference type="Google" id="ProtNLM"/>
    </source>
</evidence>
<accession>A0A7S3ILB7</accession>
<keyword evidence="1" id="KW-1133">Transmembrane helix</keyword>
<feature type="signal peptide" evidence="2">
    <location>
        <begin position="1"/>
        <end position="30"/>
    </location>
</feature>
<proteinExistence type="predicted"/>
<evidence type="ECO:0000313" key="3">
    <source>
        <dbReference type="EMBL" id="CAE0325908.1"/>
    </source>
</evidence>
<dbReference type="EMBL" id="HBIH01016062">
    <property type="protein sequence ID" value="CAE0325908.1"/>
    <property type="molecule type" value="Transcribed_RNA"/>
</dbReference>
<name>A0A7S3ILB7_9SPIT</name>
<feature type="chain" id="PRO_5030890032" description="Secreted protein" evidence="2">
    <location>
        <begin position="31"/>
        <end position="130"/>
    </location>
</feature>
<keyword evidence="1" id="KW-0472">Membrane</keyword>
<gene>
    <name evidence="3" type="ORF">SINC0208_LOCUS6533</name>
</gene>
<protein>
    <recommendedName>
        <fullName evidence="4">Secreted protein</fullName>
    </recommendedName>
</protein>
<keyword evidence="1" id="KW-0812">Transmembrane</keyword>
<organism evidence="3">
    <name type="scientific">Strombidium inclinatum</name>
    <dbReference type="NCBI Taxonomy" id="197538"/>
    <lineage>
        <taxon>Eukaryota</taxon>
        <taxon>Sar</taxon>
        <taxon>Alveolata</taxon>
        <taxon>Ciliophora</taxon>
        <taxon>Intramacronucleata</taxon>
        <taxon>Spirotrichea</taxon>
        <taxon>Oligotrichia</taxon>
        <taxon>Strombidiidae</taxon>
        <taxon>Strombidium</taxon>
    </lineage>
</organism>
<reference evidence="3" key="1">
    <citation type="submission" date="2021-01" db="EMBL/GenBank/DDBJ databases">
        <authorList>
            <person name="Corre E."/>
            <person name="Pelletier E."/>
            <person name="Niang G."/>
            <person name="Scheremetjew M."/>
            <person name="Finn R."/>
            <person name="Kale V."/>
            <person name="Holt S."/>
            <person name="Cochrane G."/>
            <person name="Meng A."/>
            <person name="Brown T."/>
            <person name="Cohen L."/>
        </authorList>
    </citation>
    <scope>NUCLEOTIDE SEQUENCE</scope>
    <source>
        <strain evidence="3">S3</strain>
    </source>
</reference>
<dbReference type="AlphaFoldDB" id="A0A7S3ILB7"/>
<keyword evidence="2" id="KW-0732">Signal</keyword>
<feature type="transmembrane region" description="Helical" evidence="1">
    <location>
        <begin position="102"/>
        <end position="120"/>
    </location>
</feature>
<evidence type="ECO:0000256" key="2">
    <source>
        <dbReference type="SAM" id="SignalP"/>
    </source>
</evidence>
<evidence type="ECO:0000256" key="1">
    <source>
        <dbReference type="SAM" id="Phobius"/>
    </source>
</evidence>